<proteinExistence type="predicted"/>
<dbReference type="AlphaFoldDB" id="A0A5B0M3F6"/>
<comment type="caution">
    <text evidence="2">The sequence shown here is derived from an EMBL/GenBank/DDBJ whole genome shotgun (WGS) entry which is preliminary data.</text>
</comment>
<dbReference type="Proteomes" id="UP000325313">
    <property type="component" value="Unassembled WGS sequence"/>
</dbReference>
<evidence type="ECO:0000313" key="5">
    <source>
        <dbReference type="Proteomes" id="UP000325313"/>
    </source>
</evidence>
<organism evidence="2 4">
    <name type="scientific">Puccinia graminis f. sp. tritici</name>
    <dbReference type="NCBI Taxonomy" id="56615"/>
    <lineage>
        <taxon>Eukaryota</taxon>
        <taxon>Fungi</taxon>
        <taxon>Dikarya</taxon>
        <taxon>Basidiomycota</taxon>
        <taxon>Pucciniomycotina</taxon>
        <taxon>Pucciniomycetes</taxon>
        <taxon>Pucciniales</taxon>
        <taxon>Pucciniaceae</taxon>
        <taxon>Puccinia</taxon>
    </lineage>
</organism>
<evidence type="ECO:0000256" key="1">
    <source>
        <dbReference type="SAM" id="SignalP"/>
    </source>
</evidence>
<evidence type="ECO:0000313" key="2">
    <source>
        <dbReference type="EMBL" id="KAA1070470.1"/>
    </source>
</evidence>
<keyword evidence="1" id="KW-0732">Signal</keyword>
<dbReference type="EMBL" id="VDEP01000404">
    <property type="protein sequence ID" value="KAA1089933.1"/>
    <property type="molecule type" value="Genomic_DNA"/>
</dbReference>
<name>A0A5B0M3F6_PUCGR</name>
<evidence type="ECO:0000313" key="3">
    <source>
        <dbReference type="EMBL" id="KAA1089933.1"/>
    </source>
</evidence>
<gene>
    <name evidence="2" type="ORF">PGT21_012886</name>
    <name evidence="3" type="ORF">PGTUg99_030533</name>
</gene>
<reference evidence="4 5" key="1">
    <citation type="submission" date="2019-05" db="EMBL/GenBank/DDBJ databases">
        <title>Emergence of the Ug99 lineage of the wheat stem rust pathogen through somatic hybridization.</title>
        <authorList>
            <person name="Li F."/>
            <person name="Upadhyaya N.M."/>
            <person name="Sperschneider J."/>
            <person name="Matny O."/>
            <person name="Nguyen-Phuc H."/>
            <person name="Mago R."/>
            <person name="Raley C."/>
            <person name="Miller M.E."/>
            <person name="Silverstein K.A.T."/>
            <person name="Henningsen E."/>
            <person name="Hirsch C.D."/>
            <person name="Visser B."/>
            <person name="Pretorius Z.A."/>
            <person name="Steffenson B.J."/>
            <person name="Schwessinger B."/>
            <person name="Dodds P.N."/>
            <person name="Figueroa M."/>
        </authorList>
    </citation>
    <scope>NUCLEOTIDE SEQUENCE [LARGE SCALE GENOMIC DNA]</scope>
    <source>
        <strain evidence="2">21-0</strain>
        <strain evidence="3 5">Ug99</strain>
    </source>
</reference>
<sequence>MRSVLALLITLSLSLFDGVHGRSGDPVCRSDKCYCNGTSPYKAPYRPVYCPVAQGCKCIHP</sequence>
<feature type="signal peptide" evidence="1">
    <location>
        <begin position="1"/>
        <end position="21"/>
    </location>
</feature>
<protein>
    <submittedName>
        <fullName evidence="2">Uncharacterized protein</fullName>
    </submittedName>
</protein>
<accession>A0A5B0M3F6</accession>
<evidence type="ECO:0000313" key="4">
    <source>
        <dbReference type="Proteomes" id="UP000324748"/>
    </source>
</evidence>
<dbReference type="EMBL" id="VSWC01000171">
    <property type="protein sequence ID" value="KAA1070470.1"/>
    <property type="molecule type" value="Genomic_DNA"/>
</dbReference>
<dbReference type="Proteomes" id="UP000324748">
    <property type="component" value="Unassembled WGS sequence"/>
</dbReference>
<keyword evidence="4" id="KW-1185">Reference proteome</keyword>
<feature type="chain" id="PRO_5036366101" evidence="1">
    <location>
        <begin position="22"/>
        <end position="61"/>
    </location>
</feature>